<organism evidence="2 3">
    <name type="scientific">Stigmatella erecta</name>
    <dbReference type="NCBI Taxonomy" id="83460"/>
    <lineage>
        <taxon>Bacteria</taxon>
        <taxon>Pseudomonadati</taxon>
        <taxon>Myxococcota</taxon>
        <taxon>Myxococcia</taxon>
        <taxon>Myxococcales</taxon>
        <taxon>Cystobacterineae</taxon>
        <taxon>Archangiaceae</taxon>
        <taxon>Stigmatella</taxon>
    </lineage>
</organism>
<name>A0A1I0F7D8_9BACT</name>
<keyword evidence="1" id="KW-0732">Signal</keyword>
<feature type="signal peptide" evidence="1">
    <location>
        <begin position="1"/>
        <end position="31"/>
    </location>
</feature>
<feature type="chain" id="PRO_5011795381" description="Ricin B lectin domain-containing protein" evidence="1">
    <location>
        <begin position="32"/>
        <end position="178"/>
    </location>
</feature>
<reference evidence="3" key="1">
    <citation type="submission" date="2016-10" db="EMBL/GenBank/DDBJ databases">
        <authorList>
            <person name="Varghese N."/>
            <person name="Submissions S."/>
        </authorList>
    </citation>
    <scope>NUCLEOTIDE SEQUENCE [LARGE SCALE GENOMIC DNA]</scope>
    <source>
        <strain evidence="3">DSM 16858</strain>
    </source>
</reference>
<evidence type="ECO:0008006" key="4">
    <source>
        <dbReference type="Google" id="ProtNLM"/>
    </source>
</evidence>
<evidence type="ECO:0000313" key="2">
    <source>
        <dbReference type="EMBL" id="SET53886.1"/>
    </source>
</evidence>
<keyword evidence="3" id="KW-1185">Reference proteome</keyword>
<dbReference type="EMBL" id="FOIJ01000003">
    <property type="protein sequence ID" value="SET53886.1"/>
    <property type="molecule type" value="Genomic_DNA"/>
</dbReference>
<gene>
    <name evidence="2" type="ORF">SAMN05443639_103292</name>
</gene>
<protein>
    <recommendedName>
        <fullName evidence="4">Ricin B lectin domain-containing protein</fullName>
    </recommendedName>
</protein>
<proteinExistence type="predicted"/>
<dbReference type="CDD" id="cd00161">
    <property type="entry name" value="beta-trefoil_Ricin-like"/>
    <property type="match status" value="1"/>
</dbReference>
<dbReference type="Gene3D" id="2.80.10.50">
    <property type="match status" value="1"/>
</dbReference>
<dbReference type="SUPFAM" id="SSF50370">
    <property type="entry name" value="Ricin B-like lectins"/>
    <property type="match status" value="1"/>
</dbReference>
<dbReference type="AlphaFoldDB" id="A0A1I0F7D8"/>
<evidence type="ECO:0000313" key="3">
    <source>
        <dbReference type="Proteomes" id="UP000199181"/>
    </source>
</evidence>
<dbReference type="Proteomes" id="UP000199181">
    <property type="component" value="Unassembled WGS sequence"/>
</dbReference>
<accession>A0A1I0F7D8</accession>
<dbReference type="InterPro" id="IPR035992">
    <property type="entry name" value="Ricin_B-like_lectins"/>
</dbReference>
<sequence>MSSGVPLVRCARAASAAAFLFIAALPLSAEAQYKTLRYSKSQVPGVVHNMGGWLMEWPYQQGNDAQLFTVIRSVYPGYHMVQSKVDGRCLERSGNAFATTPCSNYGGQLFKFTLDPWSSKGPPEMRLYPYMIQSGMGSDADCLHIQAGNLVASQICRVRGQEWTHIFLFGDGMSPLPL</sequence>
<evidence type="ECO:0000256" key="1">
    <source>
        <dbReference type="SAM" id="SignalP"/>
    </source>
</evidence>